<dbReference type="EMBL" id="CP042266">
    <property type="protein sequence ID" value="QDY76932.1"/>
    <property type="molecule type" value="Genomic_DNA"/>
</dbReference>
<accession>A0A5B8IFM3</accession>
<dbReference type="SUPFAM" id="SSF53807">
    <property type="entry name" value="Helical backbone' metal receptor"/>
    <property type="match status" value="1"/>
</dbReference>
<sequence length="345" mass="37387">MSTRISGRRRTARRRTAFAATAAALLPLALTACGSGDSGSGKDGKDGKDGTKTAAAPGFPYTVDNCGVKTTYQAPPKRAVTMNQHVTEVMLELGLEKSLVGTAYLDDKVLPRYQKAYDAIPVVAKEYPSKEKLLATNPDFVYGGYASAFEAKDGRTRDELKKAGIDTRLNLEYCTEKRTTLDDVYREIDEIGRTFGVADRAQKWIADSRASVAKTTAELKKTQSAPVPVFVYDSGDKTAFTVGGKGIGNELITRAGGRNVFADIPKSFGDATWEQVVARKPEVIVIYDYGSTSLEQKKQKLLKDPALKDVPAIRNQRFAVLPLSDAVLGVRAPDAIAKLAPQITR</sequence>
<feature type="signal peptide" evidence="3">
    <location>
        <begin position="1"/>
        <end position="34"/>
    </location>
</feature>
<reference evidence="5 6" key="1">
    <citation type="submission" date="2019-07" db="EMBL/GenBank/DDBJ databases">
        <authorList>
            <person name="Zhu P."/>
        </authorList>
    </citation>
    <scope>NUCLEOTIDE SEQUENCE [LARGE SCALE GENOMIC DNA]</scope>
    <source>
        <strain evidence="5 6">SSL-25</strain>
    </source>
</reference>
<dbReference type="Pfam" id="PF01497">
    <property type="entry name" value="Peripla_BP_2"/>
    <property type="match status" value="1"/>
</dbReference>
<dbReference type="AlphaFoldDB" id="A0A5B8IFM3"/>
<dbReference type="PROSITE" id="PS51257">
    <property type="entry name" value="PROKAR_LIPOPROTEIN"/>
    <property type="match status" value="1"/>
</dbReference>
<dbReference type="PANTHER" id="PTHR30535:SF7">
    <property type="entry name" value="IRON(III) DICITRATE-BINDING PROTEIN"/>
    <property type="match status" value="1"/>
</dbReference>
<dbReference type="Gene3D" id="3.40.50.1980">
    <property type="entry name" value="Nitrogenase molybdenum iron protein domain"/>
    <property type="match status" value="2"/>
</dbReference>
<protein>
    <submittedName>
        <fullName evidence="5">ABC transporter substrate-binding protein</fullName>
    </submittedName>
</protein>
<evidence type="ECO:0000313" key="5">
    <source>
        <dbReference type="EMBL" id="QDY76932.1"/>
    </source>
</evidence>
<dbReference type="Proteomes" id="UP000320580">
    <property type="component" value="Chromosome"/>
</dbReference>
<keyword evidence="6" id="KW-1185">Reference proteome</keyword>
<dbReference type="PANTHER" id="PTHR30535">
    <property type="entry name" value="VITAMIN B12-BINDING PROTEIN"/>
    <property type="match status" value="1"/>
</dbReference>
<dbReference type="InterPro" id="IPR050902">
    <property type="entry name" value="ABC_Transporter_SBP"/>
</dbReference>
<feature type="chain" id="PRO_5022976724" evidence="3">
    <location>
        <begin position="35"/>
        <end position="345"/>
    </location>
</feature>
<evidence type="ECO:0000313" key="6">
    <source>
        <dbReference type="Proteomes" id="UP000320580"/>
    </source>
</evidence>
<dbReference type="KEGG" id="sqz:FQU76_10825"/>
<evidence type="ECO:0000259" key="4">
    <source>
        <dbReference type="PROSITE" id="PS50983"/>
    </source>
</evidence>
<dbReference type="CDD" id="cd01148">
    <property type="entry name" value="TroA_a"/>
    <property type="match status" value="1"/>
</dbReference>
<feature type="domain" description="Fe/B12 periplasmic-binding" evidence="4">
    <location>
        <begin position="78"/>
        <end position="345"/>
    </location>
</feature>
<evidence type="ECO:0000256" key="2">
    <source>
        <dbReference type="SAM" id="MobiDB-lite"/>
    </source>
</evidence>
<dbReference type="PROSITE" id="PS50983">
    <property type="entry name" value="FE_B12_PBP"/>
    <property type="match status" value="1"/>
</dbReference>
<evidence type="ECO:0000256" key="3">
    <source>
        <dbReference type="SAM" id="SignalP"/>
    </source>
</evidence>
<gene>
    <name evidence="5" type="ORF">FQU76_10825</name>
</gene>
<dbReference type="InterPro" id="IPR002491">
    <property type="entry name" value="ABC_transptr_periplasmic_BD"/>
</dbReference>
<organism evidence="5 6">
    <name type="scientific">Streptomyces qinzhouensis</name>
    <dbReference type="NCBI Taxonomy" id="2599401"/>
    <lineage>
        <taxon>Bacteria</taxon>
        <taxon>Bacillati</taxon>
        <taxon>Actinomycetota</taxon>
        <taxon>Actinomycetes</taxon>
        <taxon>Kitasatosporales</taxon>
        <taxon>Streptomycetaceae</taxon>
        <taxon>Streptomyces</taxon>
    </lineage>
</organism>
<feature type="region of interest" description="Disordered" evidence="2">
    <location>
        <begin position="35"/>
        <end position="54"/>
    </location>
</feature>
<feature type="compositionally biased region" description="Basic and acidic residues" evidence="2">
    <location>
        <begin position="40"/>
        <end position="51"/>
    </location>
</feature>
<comment type="similarity">
    <text evidence="1">Belongs to the bacterial solute-binding protein 8 family.</text>
</comment>
<proteinExistence type="inferred from homology"/>
<dbReference type="RefSeq" id="WP_146480222.1">
    <property type="nucleotide sequence ID" value="NZ_CP042266.1"/>
</dbReference>
<name>A0A5B8IFM3_9ACTN</name>
<evidence type="ECO:0000256" key="1">
    <source>
        <dbReference type="ARBA" id="ARBA00008814"/>
    </source>
</evidence>
<dbReference type="OrthoDB" id="9797850at2"/>
<keyword evidence="3" id="KW-0732">Signal</keyword>